<proteinExistence type="predicted"/>
<dbReference type="Gene3D" id="1.10.510.10">
    <property type="entry name" value="Transferase(Phosphotransferase) domain 1"/>
    <property type="match status" value="1"/>
</dbReference>
<dbReference type="SMART" id="SM00220">
    <property type="entry name" value="S_TKc"/>
    <property type="match status" value="1"/>
</dbReference>
<reference evidence="2" key="1">
    <citation type="submission" date="2022-07" db="EMBL/GenBank/DDBJ databases">
        <title>Genome Sequence of Leucocoprinus birnbaumii.</title>
        <authorList>
            <person name="Buettner E."/>
        </authorList>
    </citation>
    <scope>NUCLEOTIDE SEQUENCE</scope>
    <source>
        <strain evidence="2">VT141</strain>
    </source>
</reference>
<dbReference type="GO" id="GO:0005524">
    <property type="term" value="F:ATP binding"/>
    <property type="evidence" value="ECO:0007669"/>
    <property type="project" value="InterPro"/>
</dbReference>
<dbReference type="GO" id="GO:0004674">
    <property type="term" value="F:protein serine/threonine kinase activity"/>
    <property type="evidence" value="ECO:0007669"/>
    <property type="project" value="TreeGrafter"/>
</dbReference>
<dbReference type="AlphaFoldDB" id="A0AAD5VDC8"/>
<dbReference type="InterPro" id="IPR008271">
    <property type="entry name" value="Ser/Thr_kinase_AS"/>
</dbReference>
<keyword evidence="3" id="KW-1185">Reference proteome</keyword>
<dbReference type="PROSITE" id="PS50011">
    <property type="entry name" value="PROTEIN_KINASE_DOM"/>
    <property type="match status" value="1"/>
</dbReference>
<evidence type="ECO:0000313" key="2">
    <source>
        <dbReference type="EMBL" id="KAJ3551572.1"/>
    </source>
</evidence>
<protein>
    <recommendedName>
        <fullName evidence="1">Protein kinase domain-containing protein</fullName>
    </recommendedName>
</protein>
<evidence type="ECO:0000313" key="3">
    <source>
        <dbReference type="Proteomes" id="UP001213000"/>
    </source>
</evidence>
<comment type="caution">
    <text evidence="2">The sequence shown here is derived from an EMBL/GenBank/DDBJ whole genome shotgun (WGS) entry which is preliminary data.</text>
</comment>
<dbReference type="Pfam" id="PF00069">
    <property type="entry name" value="Pkinase"/>
    <property type="match status" value="1"/>
</dbReference>
<gene>
    <name evidence="2" type="ORF">NP233_g13059</name>
</gene>
<accession>A0AAD5VDC8</accession>
<dbReference type="InterPro" id="IPR051681">
    <property type="entry name" value="Ser/Thr_Kinases-Pseudokinases"/>
</dbReference>
<dbReference type="EMBL" id="JANIEX010002186">
    <property type="protein sequence ID" value="KAJ3551572.1"/>
    <property type="molecule type" value="Genomic_DNA"/>
</dbReference>
<dbReference type="InterPro" id="IPR011009">
    <property type="entry name" value="Kinase-like_dom_sf"/>
</dbReference>
<dbReference type="PANTHER" id="PTHR44329:SF214">
    <property type="entry name" value="PROTEIN KINASE DOMAIN-CONTAINING PROTEIN"/>
    <property type="match status" value="1"/>
</dbReference>
<dbReference type="PROSITE" id="PS00108">
    <property type="entry name" value="PROTEIN_KINASE_ST"/>
    <property type="match status" value="1"/>
</dbReference>
<dbReference type="Proteomes" id="UP001213000">
    <property type="component" value="Unassembled WGS sequence"/>
</dbReference>
<name>A0AAD5VDC8_9AGAR</name>
<sequence length="352" mass="39448">MSKLLDERDHVSLRERRHIFHLLSKLAKSAQVFPRSLEITGVQCDLTAPLTEGGFGYIYKGEYKGEAICVKAARLYERGVNTQTLKAHAGELIIWAHVSHPNILSFRGIFLSDEKIPRICIVSPWMENGDLVHYLKKYPESNRLPLVYDIASGLQYLHEHGIVHADLKAKNVLVSGTKRAMLADFGVSLISMTMATTTINPSVGTANWMAPELFIVDNSFANQESDIWAFGCTCYEISSGMMPFHQYKKAPQLINAFMKGVATLLKPEPSNEWDGSKEQIWLLAQKCCVAAPDIRPKVETILASITSWDMPREDSIPTNTPINAKKRHTGPDYDHVLAILKRIQQPDTEGET</sequence>
<evidence type="ECO:0000259" key="1">
    <source>
        <dbReference type="PROSITE" id="PS50011"/>
    </source>
</evidence>
<dbReference type="SUPFAM" id="SSF56112">
    <property type="entry name" value="Protein kinase-like (PK-like)"/>
    <property type="match status" value="1"/>
</dbReference>
<dbReference type="PANTHER" id="PTHR44329">
    <property type="entry name" value="SERINE/THREONINE-PROTEIN KINASE TNNI3K-RELATED"/>
    <property type="match status" value="1"/>
</dbReference>
<dbReference type="InterPro" id="IPR000719">
    <property type="entry name" value="Prot_kinase_dom"/>
</dbReference>
<organism evidence="2 3">
    <name type="scientific">Leucocoprinus birnbaumii</name>
    <dbReference type="NCBI Taxonomy" id="56174"/>
    <lineage>
        <taxon>Eukaryota</taxon>
        <taxon>Fungi</taxon>
        <taxon>Dikarya</taxon>
        <taxon>Basidiomycota</taxon>
        <taxon>Agaricomycotina</taxon>
        <taxon>Agaricomycetes</taxon>
        <taxon>Agaricomycetidae</taxon>
        <taxon>Agaricales</taxon>
        <taxon>Agaricineae</taxon>
        <taxon>Agaricaceae</taxon>
        <taxon>Leucocoprinus</taxon>
    </lineage>
</organism>
<feature type="domain" description="Protein kinase" evidence="1">
    <location>
        <begin position="44"/>
        <end position="309"/>
    </location>
</feature>